<feature type="signal peptide" evidence="4">
    <location>
        <begin position="1"/>
        <end position="26"/>
    </location>
</feature>
<accession>A0AAD3DTU2</accession>
<evidence type="ECO:0000313" key="5">
    <source>
        <dbReference type="EMBL" id="GFR46542.1"/>
    </source>
</evidence>
<keyword evidence="4" id="KW-0732">Signal</keyword>
<evidence type="ECO:0000256" key="4">
    <source>
        <dbReference type="SAM" id="SignalP"/>
    </source>
</evidence>
<dbReference type="EMBL" id="BMAR01000014">
    <property type="protein sequence ID" value="GFR46542.1"/>
    <property type="molecule type" value="Genomic_DNA"/>
</dbReference>
<keyword evidence="3" id="KW-0472">Membrane</keyword>
<name>A0AAD3DTU2_9CHLO</name>
<feature type="chain" id="PRO_5041958279" evidence="4">
    <location>
        <begin position="27"/>
        <end position="441"/>
    </location>
</feature>
<gene>
    <name evidence="5" type="ORF">Agub_g8134</name>
</gene>
<proteinExistence type="predicted"/>
<feature type="transmembrane region" description="Helical" evidence="3">
    <location>
        <begin position="324"/>
        <end position="345"/>
    </location>
</feature>
<comment type="subcellular location">
    <subcellularLocation>
        <location evidence="1">Cytoplasm</location>
        <location evidence="1">Cytoskeleton</location>
        <location evidence="1">Cilium axoneme</location>
    </subcellularLocation>
</comment>
<keyword evidence="3" id="KW-1133">Transmembrane helix</keyword>
<feature type="non-terminal residue" evidence="5">
    <location>
        <position position="441"/>
    </location>
</feature>
<dbReference type="AlphaFoldDB" id="A0AAD3DTU2"/>
<keyword evidence="3" id="KW-0812">Transmembrane</keyword>
<evidence type="ECO:0000256" key="1">
    <source>
        <dbReference type="ARBA" id="ARBA00004430"/>
    </source>
</evidence>
<evidence type="ECO:0000256" key="2">
    <source>
        <dbReference type="SAM" id="MobiDB-lite"/>
    </source>
</evidence>
<comment type="caution">
    <text evidence="5">The sequence shown here is derived from an EMBL/GenBank/DDBJ whole genome shotgun (WGS) entry which is preliminary data.</text>
</comment>
<dbReference type="Gene3D" id="3.80.10.10">
    <property type="entry name" value="Ribonuclease Inhibitor"/>
    <property type="match status" value="1"/>
</dbReference>
<evidence type="ECO:0000313" key="6">
    <source>
        <dbReference type="Proteomes" id="UP001054857"/>
    </source>
</evidence>
<feature type="region of interest" description="Disordered" evidence="2">
    <location>
        <begin position="373"/>
        <end position="419"/>
    </location>
</feature>
<sequence>MSSGLRGRGLLLLVWTLAAFTTVARADGAADAGYRVTVNGTAILVYGNGSSVFDPRDIPGDDNLYNTTQHIGLNGVVLAGQLPAAWSKFKALRSLSINCAPPASNAASSGGGAGYGSKAGSGNVGSSSSGFLAGPSILNSTQLLGELKQVLLSSKQGVSVESVSIVNCGMQGTFSRLWRDYLSGVRRVNLSGNALTGGFEAIDDFDGVCTDDFAGDDYGEPDCSSASVRLLDVSRNSLSGAISSGAALGDDVTDALCSSGCLSLVLGAGGLGRAEVMCRAPLVVLAMSNPGLHYPRHVLYASGYLVGDRANWCFQPASRAVLPAMWGVFLALLAATLGVTLYARIRTKRVPFRMTSSPSFDVLGRSGGALAASASSSDYPHPHPASHTAHAASASSAAPPHAHARPLPRPRGGSGSGLGGYCSLPDGSVAIEMAERQAMVP</sequence>
<evidence type="ECO:0000256" key="3">
    <source>
        <dbReference type="SAM" id="Phobius"/>
    </source>
</evidence>
<feature type="compositionally biased region" description="Low complexity" evidence="2">
    <location>
        <begin position="385"/>
        <end position="401"/>
    </location>
</feature>
<dbReference type="GO" id="GO:0005930">
    <property type="term" value="C:axoneme"/>
    <property type="evidence" value="ECO:0007669"/>
    <property type="project" value="UniProtKB-SubCell"/>
</dbReference>
<organism evidence="5 6">
    <name type="scientific">Astrephomene gubernaculifera</name>
    <dbReference type="NCBI Taxonomy" id="47775"/>
    <lineage>
        <taxon>Eukaryota</taxon>
        <taxon>Viridiplantae</taxon>
        <taxon>Chlorophyta</taxon>
        <taxon>core chlorophytes</taxon>
        <taxon>Chlorophyceae</taxon>
        <taxon>CS clade</taxon>
        <taxon>Chlamydomonadales</taxon>
        <taxon>Astrephomenaceae</taxon>
        <taxon>Astrephomene</taxon>
    </lineage>
</organism>
<dbReference type="Proteomes" id="UP001054857">
    <property type="component" value="Unassembled WGS sequence"/>
</dbReference>
<dbReference type="InterPro" id="IPR032675">
    <property type="entry name" value="LRR_dom_sf"/>
</dbReference>
<protein>
    <submittedName>
        <fullName evidence="5">Uncharacterized protein</fullName>
    </submittedName>
</protein>
<reference evidence="5 6" key="1">
    <citation type="journal article" date="2021" name="Sci. Rep.">
        <title>Genome sequencing of the multicellular alga Astrephomene provides insights into convergent evolution of germ-soma differentiation.</title>
        <authorList>
            <person name="Yamashita S."/>
            <person name="Yamamoto K."/>
            <person name="Matsuzaki R."/>
            <person name="Suzuki S."/>
            <person name="Yamaguchi H."/>
            <person name="Hirooka S."/>
            <person name="Minakuchi Y."/>
            <person name="Miyagishima S."/>
            <person name="Kawachi M."/>
            <person name="Toyoda A."/>
            <person name="Nozaki H."/>
        </authorList>
    </citation>
    <scope>NUCLEOTIDE SEQUENCE [LARGE SCALE GENOMIC DNA]</scope>
    <source>
        <strain evidence="5 6">NIES-4017</strain>
    </source>
</reference>
<keyword evidence="6" id="KW-1185">Reference proteome</keyword>